<evidence type="ECO:0000259" key="1">
    <source>
        <dbReference type="Pfam" id="PF14311"/>
    </source>
</evidence>
<dbReference type="EMBL" id="JAFCMP010000021">
    <property type="protein sequence ID" value="KAG5191281.1"/>
    <property type="molecule type" value="Genomic_DNA"/>
</dbReference>
<dbReference type="AlphaFoldDB" id="A0A835ZE32"/>
<accession>A0A835ZE32</accession>
<keyword evidence="3" id="KW-1185">Reference proteome</keyword>
<name>A0A835ZE32_9STRA</name>
<dbReference type="PANTHER" id="PTHR37317:SF1">
    <property type="entry name" value="ZINC-RIBBON DOMAIN-CONTAINING PROTEIN-RELATED"/>
    <property type="match status" value="1"/>
</dbReference>
<evidence type="ECO:0000313" key="3">
    <source>
        <dbReference type="Proteomes" id="UP000664859"/>
    </source>
</evidence>
<feature type="non-terminal residue" evidence="2">
    <location>
        <position position="1"/>
    </location>
</feature>
<comment type="caution">
    <text evidence="2">The sequence shown here is derived from an EMBL/GenBank/DDBJ whole genome shotgun (WGS) entry which is preliminary data.</text>
</comment>
<proteinExistence type="predicted"/>
<dbReference type="Proteomes" id="UP000664859">
    <property type="component" value="Unassembled WGS sequence"/>
</dbReference>
<sequence>HHQECVYEYKKARPVKLSLADARPDIAELWDYTLNTGKTPETISYGLGEPVNWKCPETSCSQQCPHSWMATVNSMTSRTTDSNGCPWCGHKKVCEHESLAALRPEIAAMLHPTLNPGVDPLTISVKSNKLFFFRCDNRRNDCTCDEEHVWEA</sequence>
<dbReference type="Pfam" id="PF14311">
    <property type="entry name" value="DUF4379"/>
    <property type="match status" value="1"/>
</dbReference>
<dbReference type="InterPro" id="IPR025487">
    <property type="entry name" value="DUF4379"/>
</dbReference>
<reference evidence="2" key="1">
    <citation type="submission" date="2021-02" db="EMBL/GenBank/DDBJ databases">
        <title>First Annotated Genome of the Yellow-green Alga Tribonema minus.</title>
        <authorList>
            <person name="Mahan K.M."/>
        </authorList>
    </citation>
    <scope>NUCLEOTIDE SEQUENCE</scope>
    <source>
        <strain evidence="2">UTEX B ZZ1240</strain>
    </source>
</reference>
<dbReference type="OrthoDB" id="197298at2759"/>
<evidence type="ECO:0000313" key="2">
    <source>
        <dbReference type="EMBL" id="KAG5191281.1"/>
    </source>
</evidence>
<gene>
    <name evidence="2" type="ORF">JKP88DRAFT_155798</name>
</gene>
<dbReference type="PANTHER" id="PTHR37317">
    <property type="entry name" value="BLR8090 PROTEIN"/>
    <property type="match status" value="1"/>
</dbReference>
<protein>
    <recommendedName>
        <fullName evidence="1">Treble clef zinc finger domain-containing protein</fullName>
    </recommendedName>
</protein>
<feature type="non-terminal residue" evidence="2">
    <location>
        <position position="152"/>
    </location>
</feature>
<feature type="domain" description="Treble clef zinc finger" evidence="1">
    <location>
        <begin position="26"/>
        <end position="90"/>
    </location>
</feature>
<organism evidence="2 3">
    <name type="scientific">Tribonema minus</name>
    <dbReference type="NCBI Taxonomy" id="303371"/>
    <lineage>
        <taxon>Eukaryota</taxon>
        <taxon>Sar</taxon>
        <taxon>Stramenopiles</taxon>
        <taxon>Ochrophyta</taxon>
        <taxon>PX clade</taxon>
        <taxon>Xanthophyceae</taxon>
        <taxon>Tribonematales</taxon>
        <taxon>Tribonemataceae</taxon>
        <taxon>Tribonema</taxon>
    </lineage>
</organism>